<gene>
    <name evidence="1" type="ORF">NLG97_g9351</name>
</gene>
<evidence type="ECO:0000313" key="2">
    <source>
        <dbReference type="Proteomes" id="UP001148737"/>
    </source>
</evidence>
<sequence>MPFTSILQPQDAQIFITGVFSYYLFIYTLHMFMGYAYRDFYGSLRKQLGTRKTLGLLVFIIGVLITLVSAPFCGRAFASSSSSRDGYSTSPFTLDSKICLGSRAVLWTAELPLLGDTHFYLVHHVLSLVSSSIVVFKNLNLAPIYLIYAGLITEVFSSSRAFIRGTGLHRSHPKLFTRITCANAISIFLFRTLPAIYILQNQLFRPMMMNNLGLAYFVTVAFYASFVSYIAYKLLAGLGYISFQPARPAHFSLAVGENTRHISVYSVMLGAAIATTQLSVATLYELARSETLPAKEISTMAKIGLGTVLSGLFGAKFLNGVLSVSAMRDEKPQELAPSTSPSASPSLPGRFFPAFKGISIQGAIFFSLLWLNFCPSFGLKVNNQLILGAAGVSLPFGEAMGRIGCYFAGCCGSTRREKYPGLQLLAAAINSIVFSTQIMHLANHGTSTMAEAGTTAVLANGVARLMLNPLRSDAADRLFSPASMFALAQVLLAASLLVLEKAGAGLDPFASFLATVGVAASNMFMCRVATFVWAFAAVQLQKWKLSRFARLENFVYAFSVAVFLLVSNSSAGDGVARAGRLFLQKEPLFVMSNPAMLVSLCISVALPMILLN</sequence>
<reference evidence="1" key="1">
    <citation type="submission" date="2022-07" db="EMBL/GenBank/DDBJ databases">
        <title>Genome Sequence of Lecanicillium saksenae.</title>
        <authorList>
            <person name="Buettner E."/>
        </authorList>
    </citation>
    <scope>NUCLEOTIDE SEQUENCE</scope>
    <source>
        <strain evidence="1">VT-O1</strain>
    </source>
</reference>
<keyword evidence="2" id="KW-1185">Reference proteome</keyword>
<organism evidence="1 2">
    <name type="scientific">Lecanicillium saksenae</name>
    <dbReference type="NCBI Taxonomy" id="468837"/>
    <lineage>
        <taxon>Eukaryota</taxon>
        <taxon>Fungi</taxon>
        <taxon>Dikarya</taxon>
        <taxon>Ascomycota</taxon>
        <taxon>Pezizomycotina</taxon>
        <taxon>Sordariomycetes</taxon>
        <taxon>Hypocreomycetidae</taxon>
        <taxon>Hypocreales</taxon>
        <taxon>Cordycipitaceae</taxon>
        <taxon>Lecanicillium</taxon>
    </lineage>
</organism>
<name>A0ACC1QGG6_9HYPO</name>
<proteinExistence type="predicted"/>
<protein>
    <submittedName>
        <fullName evidence="1">Uncharacterized protein</fullName>
    </submittedName>
</protein>
<comment type="caution">
    <text evidence="1">The sequence shown here is derived from an EMBL/GenBank/DDBJ whole genome shotgun (WGS) entry which is preliminary data.</text>
</comment>
<accession>A0ACC1QGG6</accession>
<dbReference type="Proteomes" id="UP001148737">
    <property type="component" value="Unassembled WGS sequence"/>
</dbReference>
<evidence type="ECO:0000313" key="1">
    <source>
        <dbReference type="EMBL" id="KAJ3475746.1"/>
    </source>
</evidence>
<dbReference type="EMBL" id="JANAKD010001906">
    <property type="protein sequence ID" value="KAJ3475746.1"/>
    <property type="molecule type" value="Genomic_DNA"/>
</dbReference>